<proteinExistence type="predicted"/>
<evidence type="ECO:0000313" key="2">
    <source>
        <dbReference type="EMBL" id="EEX70987.1"/>
    </source>
</evidence>
<feature type="region of interest" description="Disordered" evidence="1">
    <location>
        <begin position="30"/>
        <end position="56"/>
    </location>
</feature>
<comment type="caution">
    <text evidence="2">The sequence shown here is derived from an EMBL/GenBank/DDBJ whole genome shotgun (WGS) entry which is preliminary data.</text>
</comment>
<evidence type="ECO:0000313" key="3">
    <source>
        <dbReference type="Proteomes" id="UP000003460"/>
    </source>
</evidence>
<dbReference type="GeneID" id="84576927"/>
<dbReference type="HOGENOM" id="CLU_2603114_0_0_10"/>
<reference evidence="2" key="1">
    <citation type="submission" date="2009-09" db="EMBL/GenBank/DDBJ databases">
        <authorList>
            <person name="Weinstock G."/>
            <person name="Sodergren E."/>
            <person name="Clifton S."/>
            <person name="Fulton L."/>
            <person name="Fulton B."/>
            <person name="Courtney L."/>
            <person name="Fronick C."/>
            <person name="Harrison M."/>
            <person name="Strong C."/>
            <person name="Farmer C."/>
            <person name="Delahaunty K."/>
            <person name="Markovic C."/>
            <person name="Hall O."/>
            <person name="Minx P."/>
            <person name="Tomlinson C."/>
            <person name="Mitreva M."/>
            <person name="Nelson J."/>
            <person name="Hou S."/>
            <person name="Wollam A."/>
            <person name="Pepin K.H."/>
            <person name="Johnson M."/>
            <person name="Bhonagiri V."/>
            <person name="Nash W.E."/>
            <person name="Warren W."/>
            <person name="Chinwalla A."/>
            <person name="Mardis E.R."/>
            <person name="Wilson R.K."/>
        </authorList>
    </citation>
    <scope>NUCLEOTIDE SEQUENCE [LARGE SCALE GENOMIC DNA]</scope>
    <source>
        <strain evidence="2">ATCC 51259</strain>
    </source>
</reference>
<name>C9LJ20_9BACT</name>
<dbReference type="EMBL" id="ACIJ02000023">
    <property type="protein sequence ID" value="EEX70987.1"/>
    <property type="molecule type" value="Genomic_DNA"/>
</dbReference>
<sequence>MGRWVRRLRWPIVAQLLYYGLRIGVGRRQPLPHRPRSRACTSAAEGDAKGRKGLTGKRNTAAAAFLSPLLPPQTSEAYD</sequence>
<accession>C9LJ20</accession>
<protein>
    <submittedName>
        <fullName evidence="2">Uncharacterized protein</fullName>
    </submittedName>
</protein>
<keyword evidence="3" id="KW-1185">Reference proteome</keyword>
<dbReference type="Proteomes" id="UP000003460">
    <property type="component" value="Unassembled WGS sequence"/>
</dbReference>
<dbReference type="AlphaFoldDB" id="C9LJ20"/>
<dbReference type="RefSeq" id="WP_006256011.1">
    <property type="nucleotide sequence ID" value="NZ_GG700643.1"/>
</dbReference>
<organism evidence="2 3">
    <name type="scientific">Alloprevotella tannerae ATCC 51259</name>
    <dbReference type="NCBI Taxonomy" id="626522"/>
    <lineage>
        <taxon>Bacteria</taxon>
        <taxon>Pseudomonadati</taxon>
        <taxon>Bacteroidota</taxon>
        <taxon>Bacteroidia</taxon>
        <taxon>Bacteroidales</taxon>
        <taxon>Prevotellaceae</taxon>
        <taxon>Alloprevotella</taxon>
    </lineage>
</organism>
<gene>
    <name evidence="2" type="ORF">GCWU000325_02232</name>
</gene>
<evidence type="ECO:0000256" key="1">
    <source>
        <dbReference type="SAM" id="MobiDB-lite"/>
    </source>
</evidence>
<dbReference type="STRING" id="626522.GCWU000325_02232"/>